<feature type="transmembrane region" description="Helical" evidence="1">
    <location>
        <begin position="92"/>
        <end position="109"/>
    </location>
</feature>
<keyword evidence="1" id="KW-0812">Transmembrane</keyword>
<evidence type="ECO:0000313" key="3">
    <source>
        <dbReference type="Proteomes" id="UP000024533"/>
    </source>
</evidence>
<dbReference type="AlphaFoldDB" id="A0A059JL92"/>
<feature type="transmembrane region" description="Helical" evidence="1">
    <location>
        <begin position="243"/>
        <end position="262"/>
    </location>
</feature>
<evidence type="ECO:0000313" key="2">
    <source>
        <dbReference type="EMBL" id="KDB28232.1"/>
    </source>
</evidence>
<keyword evidence="1" id="KW-1133">Transmembrane helix</keyword>
<feature type="transmembrane region" description="Helical" evidence="1">
    <location>
        <begin position="68"/>
        <end position="86"/>
    </location>
</feature>
<dbReference type="Proteomes" id="UP000024533">
    <property type="component" value="Unassembled WGS sequence"/>
</dbReference>
<feature type="transmembrane region" description="Helical" evidence="1">
    <location>
        <begin position="173"/>
        <end position="194"/>
    </location>
</feature>
<name>A0A059JL92_TRIIM</name>
<dbReference type="STRING" id="1215338.A0A059JL92"/>
<protein>
    <submittedName>
        <fullName evidence="2">Uncharacterized protein</fullName>
    </submittedName>
</protein>
<comment type="caution">
    <text evidence="2">The sequence shown here is derived from an EMBL/GenBank/DDBJ whole genome shotgun (WGS) entry which is preliminary data.</text>
</comment>
<dbReference type="EMBL" id="AOKY01000003">
    <property type="protein sequence ID" value="KDB28232.1"/>
    <property type="molecule type" value="Genomic_DNA"/>
</dbReference>
<dbReference type="HOGENOM" id="CLU_824362_0_0_1"/>
<evidence type="ECO:0000256" key="1">
    <source>
        <dbReference type="SAM" id="Phobius"/>
    </source>
</evidence>
<reference evidence="2 3" key="1">
    <citation type="submission" date="2014-02" db="EMBL/GenBank/DDBJ databases">
        <title>The Genome Sequence of Trichophyton interdigitale MR816.</title>
        <authorList>
            <consortium name="The Broad Institute Genomics Platform"/>
            <person name="Cuomo C.A."/>
            <person name="White T.C."/>
            <person name="Graser Y."/>
            <person name="Martinez-Rossi N."/>
            <person name="Heitman J."/>
            <person name="Young S.K."/>
            <person name="Zeng Q."/>
            <person name="Gargeya S."/>
            <person name="Abouelleil A."/>
            <person name="Alvarado L."/>
            <person name="Chapman S.B."/>
            <person name="Gainer-Dewar J."/>
            <person name="Goldberg J."/>
            <person name="Griggs A."/>
            <person name="Gujja S."/>
            <person name="Hansen M."/>
            <person name="Howarth C."/>
            <person name="Imamovic A."/>
            <person name="Larimer J."/>
            <person name="Martinez D."/>
            <person name="Murphy C."/>
            <person name="Pearson M.D."/>
            <person name="Persinoti G."/>
            <person name="Poon T."/>
            <person name="Priest M."/>
            <person name="Roberts A.D."/>
            <person name="Saif S."/>
            <person name="Shea T.D."/>
            <person name="Sykes S.N."/>
            <person name="Wortman J."/>
            <person name="Nusbaum C."/>
            <person name="Birren B."/>
        </authorList>
    </citation>
    <scope>NUCLEOTIDE SEQUENCE [LARGE SCALE GENOMIC DNA]</scope>
    <source>
        <strain evidence="2 3">MR816</strain>
    </source>
</reference>
<feature type="transmembrane region" description="Helical" evidence="1">
    <location>
        <begin position="121"/>
        <end position="147"/>
    </location>
</feature>
<keyword evidence="1" id="KW-0472">Membrane</keyword>
<dbReference type="OMA" id="KAFFFAK"/>
<proteinExistence type="predicted"/>
<accession>A0A059JL92</accession>
<gene>
    <name evidence="2" type="ORF">H109_00015</name>
</gene>
<keyword evidence="3" id="KW-1185">Reference proteome</keyword>
<feature type="transmembrane region" description="Helical" evidence="1">
    <location>
        <begin position="274"/>
        <end position="296"/>
    </location>
</feature>
<sequence length="345" mass="38372">MSFSSNSGESTIGNAEAAQDLYGLGVRVGFYLQGLGMILYNYGPDEAEDTNTTTTGDRKPKNEHGKGLKIASGSITLAILTSWLGLAARARFSAAESIIILLMVTSLSLTAKSTLINPRTIVGELIGLMALLLTELGLCAALLWMFAVLVKRLPLLGTKNLVFFFAPVRLDGWFRYLALVYCIIDAATSLKFAWSTLRITVIVWKCYRDGRTGEGIQTAIVQIEDILGWEKDGMRTSIHIMRWITWVFTILSVELTLYWNQLSPLKDLLVPGQLIPFVAGIVILIDSVFIVGRALIPHCRKAIRLWKLRTLQNLLHLILYRGIISFKRYMGDRTHRIKGPGQAQA</sequence>
<dbReference type="OrthoDB" id="4172404at2759"/>
<organism evidence="2 3">
    <name type="scientific">Trichophyton interdigitale (strain MR816)</name>
    <dbReference type="NCBI Taxonomy" id="1215338"/>
    <lineage>
        <taxon>Eukaryota</taxon>
        <taxon>Fungi</taxon>
        <taxon>Dikarya</taxon>
        <taxon>Ascomycota</taxon>
        <taxon>Pezizomycotina</taxon>
        <taxon>Eurotiomycetes</taxon>
        <taxon>Eurotiomycetidae</taxon>
        <taxon>Onygenales</taxon>
        <taxon>Arthrodermataceae</taxon>
        <taxon>Trichophyton</taxon>
    </lineage>
</organism>